<dbReference type="Gene3D" id="1.10.287.950">
    <property type="entry name" value="Methyl-accepting chemotaxis protein"/>
    <property type="match status" value="1"/>
</dbReference>
<dbReference type="PRINTS" id="PR00260">
    <property type="entry name" value="CHEMTRNSDUCR"/>
</dbReference>
<feature type="domain" description="HAMP" evidence="6">
    <location>
        <begin position="210"/>
        <end position="265"/>
    </location>
</feature>
<dbReference type="GO" id="GO:0016020">
    <property type="term" value="C:membrane"/>
    <property type="evidence" value="ECO:0007669"/>
    <property type="project" value="InterPro"/>
</dbReference>
<protein>
    <submittedName>
        <fullName evidence="7">Methyl-accepting chemotaxis protein 4</fullName>
    </submittedName>
</protein>
<dbReference type="AlphaFoldDB" id="A0A2T0B724"/>
<dbReference type="GO" id="GO:0006935">
    <property type="term" value="P:chemotaxis"/>
    <property type="evidence" value="ECO:0007669"/>
    <property type="project" value="InterPro"/>
</dbReference>
<evidence type="ECO:0000256" key="3">
    <source>
        <dbReference type="PROSITE-ProRule" id="PRU00284"/>
    </source>
</evidence>
<keyword evidence="4" id="KW-0472">Membrane</keyword>
<evidence type="ECO:0000313" key="8">
    <source>
        <dbReference type="Proteomes" id="UP000239706"/>
    </source>
</evidence>
<dbReference type="SUPFAM" id="SSF58104">
    <property type="entry name" value="Methyl-accepting chemotaxis protein (MCP) signaling domain"/>
    <property type="match status" value="1"/>
</dbReference>
<sequence>MNNIKIKNKLQILVAILLSFVLIMGVFAYVELNKANKIVSSMYKNYLLAVEYLNDNRNQARAVEADTYYIIINAGNKNKQNEKMKDIGQRKLKFNDNFNKYKNIDMDNHEKDSIQVMEGNLQKYKDGRDEILKLALDGKEKEALAKLNTTENVANEFHKNLRDLAEYNVKQANEISNQNDMEYKNAKTLNLAIIVISMILGYIISLRITKNIADPLKSAVDYLGVIASGDFTMEVPDKFKKREDEIGQIAKAVDKIQKRLKGLIGNIINESDKINNVVYDVEKDVKELNGNIGKLSSTTEELSAGMEETSASAEEMSATSQEIEKAVHAIAEKSQDGAVEADKINSRAKKTKGNVQASQKKTYDIFESTKGQLEKALEESKVVEQINVLSDAIMQITEQTNLLALNAAIEAARAGESGRGFSVVADEIRKLAEQSKDTVNEIQNITSKVIESVKNLSYNSNNLLTFVSQDVINDYKQMAAVAEKYSDDGKIIDEIVTEFSSTSEELLASISDILKTIDGVAQAASEGAGETTDIASKGSEISNKSNGVMDKVVKAKESADKLKNEISIFKI</sequence>
<dbReference type="CDD" id="cd06225">
    <property type="entry name" value="HAMP"/>
    <property type="match status" value="1"/>
</dbReference>
<evidence type="ECO:0000259" key="5">
    <source>
        <dbReference type="PROSITE" id="PS50111"/>
    </source>
</evidence>
<dbReference type="Pfam" id="PF00672">
    <property type="entry name" value="HAMP"/>
    <property type="match status" value="1"/>
</dbReference>
<evidence type="ECO:0000259" key="6">
    <source>
        <dbReference type="PROSITE" id="PS50885"/>
    </source>
</evidence>
<name>A0A2T0B724_9CLOT</name>
<dbReference type="RefSeq" id="WP_106062889.1">
    <property type="nucleotide sequence ID" value="NZ_PVXO01000018.1"/>
</dbReference>
<proteinExistence type="inferred from homology"/>
<organism evidence="7 8">
    <name type="scientific">Clostridium liquoris</name>
    <dbReference type="NCBI Taxonomy" id="1289519"/>
    <lineage>
        <taxon>Bacteria</taxon>
        <taxon>Bacillati</taxon>
        <taxon>Bacillota</taxon>
        <taxon>Clostridia</taxon>
        <taxon>Eubacteriales</taxon>
        <taxon>Clostridiaceae</taxon>
        <taxon>Clostridium</taxon>
    </lineage>
</organism>
<keyword evidence="8" id="KW-1185">Reference proteome</keyword>
<keyword evidence="4" id="KW-1133">Transmembrane helix</keyword>
<dbReference type="PANTHER" id="PTHR32089">
    <property type="entry name" value="METHYL-ACCEPTING CHEMOTAXIS PROTEIN MCPB"/>
    <property type="match status" value="1"/>
</dbReference>
<accession>A0A2T0B724</accession>
<feature type="domain" description="Methyl-accepting transducer" evidence="5">
    <location>
        <begin position="277"/>
        <end position="542"/>
    </location>
</feature>
<dbReference type="EMBL" id="PVXO01000018">
    <property type="protein sequence ID" value="PRR79691.1"/>
    <property type="molecule type" value="Genomic_DNA"/>
</dbReference>
<comment type="caution">
    <text evidence="7">The sequence shown here is derived from an EMBL/GenBank/DDBJ whole genome shotgun (WGS) entry which is preliminary data.</text>
</comment>
<dbReference type="Proteomes" id="UP000239706">
    <property type="component" value="Unassembled WGS sequence"/>
</dbReference>
<dbReference type="InterPro" id="IPR004089">
    <property type="entry name" value="MCPsignal_dom"/>
</dbReference>
<keyword evidence="4" id="KW-0812">Transmembrane</keyword>
<comment type="similarity">
    <text evidence="2">Belongs to the methyl-accepting chemotaxis (MCP) protein family.</text>
</comment>
<evidence type="ECO:0000256" key="4">
    <source>
        <dbReference type="SAM" id="Phobius"/>
    </source>
</evidence>
<dbReference type="GO" id="GO:0007165">
    <property type="term" value="P:signal transduction"/>
    <property type="evidence" value="ECO:0007669"/>
    <property type="project" value="UniProtKB-KW"/>
</dbReference>
<dbReference type="SMART" id="SM00283">
    <property type="entry name" value="MA"/>
    <property type="match status" value="1"/>
</dbReference>
<dbReference type="OrthoDB" id="1062at2"/>
<feature type="transmembrane region" description="Helical" evidence="4">
    <location>
        <begin position="12"/>
        <end position="32"/>
    </location>
</feature>
<evidence type="ECO:0000313" key="7">
    <source>
        <dbReference type="EMBL" id="PRR79691.1"/>
    </source>
</evidence>
<gene>
    <name evidence="7" type="primary">mcp4_2</name>
    <name evidence="7" type="ORF">CLLI_07240</name>
</gene>
<keyword evidence="1 3" id="KW-0807">Transducer</keyword>
<dbReference type="PANTHER" id="PTHR32089:SF112">
    <property type="entry name" value="LYSOZYME-LIKE PROTEIN-RELATED"/>
    <property type="match status" value="1"/>
</dbReference>
<dbReference type="InterPro" id="IPR003660">
    <property type="entry name" value="HAMP_dom"/>
</dbReference>
<dbReference type="PROSITE" id="PS50111">
    <property type="entry name" value="CHEMOTAXIS_TRANSDUC_2"/>
    <property type="match status" value="1"/>
</dbReference>
<evidence type="ECO:0000256" key="2">
    <source>
        <dbReference type="ARBA" id="ARBA00029447"/>
    </source>
</evidence>
<dbReference type="InterPro" id="IPR024478">
    <property type="entry name" value="HlyB_4HB_MCP"/>
</dbReference>
<dbReference type="PROSITE" id="PS50885">
    <property type="entry name" value="HAMP"/>
    <property type="match status" value="1"/>
</dbReference>
<dbReference type="SMART" id="SM00304">
    <property type="entry name" value="HAMP"/>
    <property type="match status" value="1"/>
</dbReference>
<reference evidence="7 8" key="1">
    <citation type="submission" date="2018-03" db="EMBL/GenBank/DDBJ databases">
        <title>Genome sequence of Clostridium liquoris DSM 100320.</title>
        <authorList>
            <person name="Poehlein A."/>
            <person name="Daniel R."/>
        </authorList>
    </citation>
    <scope>NUCLEOTIDE SEQUENCE [LARGE SCALE GENOMIC DNA]</scope>
    <source>
        <strain evidence="7 8">DSM 100320</strain>
    </source>
</reference>
<dbReference type="Gene3D" id="6.10.340.10">
    <property type="match status" value="1"/>
</dbReference>
<dbReference type="Pfam" id="PF00015">
    <property type="entry name" value="MCPsignal"/>
    <property type="match status" value="1"/>
</dbReference>
<dbReference type="Pfam" id="PF12729">
    <property type="entry name" value="4HB_MCP_1"/>
    <property type="match status" value="1"/>
</dbReference>
<evidence type="ECO:0000256" key="1">
    <source>
        <dbReference type="ARBA" id="ARBA00023224"/>
    </source>
</evidence>
<feature type="transmembrane region" description="Helical" evidence="4">
    <location>
        <begin position="189"/>
        <end position="208"/>
    </location>
</feature>
<dbReference type="InterPro" id="IPR004090">
    <property type="entry name" value="Chemotax_Me-accpt_rcpt"/>
</dbReference>
<dbReference type="GO" id="GO:0004888">
    <property type="term" value="F:transmembrane signaling receptor activity"/>
    <property type="evidence" value="ECO:0007669"/>
    <property type="project" value="InterPro"/>
</dbReference>